<dbReference type="EMBL" id="JARBJD010000030">
    <property type="protein sequence ID" value="KAK2959303.1"/>
    <property type="molecule type" value="Genomic_DNA"/>
</dbReference>
<accession>A0ABQ9Y6I1</accession>
<dbReference type="Proteomes" id="UP001281761">
    <property type="component" value="Unassembled WGS sequence"/>
</dbReference>
<evidence type="ECO:0000256" key="2">
    <source>
        <dbReference type="ARBA" id="ARBA00022679"/>
    </source>
</evidence>
<feature type="domain" description="4'-phosphopantetheinyl transferase" evidence="3">
    <location>
        <begin position="174"/>
        <end position="280"/>
    </location>
</feature>
<comment type="caution">
    <text evidence="5">The sequence shown here is derived from an EMBL/GenBank/DDBJ whole genome shotgun (WGS) entry which is preliminary data.</text>
</comment>
<keyword evidence="6" id="KW-1185">Reference proteome</keyword>
<dbReference type="InterPro" id="IPR037143">
    <property type="entry name" value="4-PPantetheinyl_Trfase_dom_sf"/>
</dbReference>
<protein>
    <recommendedName>
        <fullName evidence="1">holo-[acyl-carrier-protein] synthase</fullName>
        <ecNumber evidence="1">2.7.8.7</ecNumber>
    </recommendedName>
</protein>
<dbReference type="Gene3D" id="3.90.470.20">
    <property type="entry name" value="4'-phosphopantetheinyl transferase domain"/>
    <property type="match status" value="2"/>
</dbReference>
<dbReference type="PANTHER" id="PTHR12215">
    <property type="entry name" value="PHOSPHOPANTETHEINE TRANSFERASE"/>
    <property type="match status" value="1"/>
</dbReference>
<evidence type="ECO:0000313" key="6">
    <source>
        <dbReference type="Proteomes" id="UP001281761"/>
    </source>
</evidence>
<sequence length="313" mass="35653">MTLKDHKLSTPFPQLPEPGRFRIAVNTHAWKETTNNELSRALALLDETEETRILKYRALSDQKQSLIGRLILNAMCCHTLNLPNSSLIWHRTDRNKPYLDASILHSSSPAYDTNNFTYNVSHSGHWVVGASELSYPIGIDVSDHGIRPSCRLDYNLDPESDFNENLPVVAKHLKNFDSIFSNTEKLAMKRIRMSSSENQMIEFSRFWTSKESYVKTEGLGLNLDVSRLAFDFSSIPNDRLPTLPSTLSPVPITVSLDNTDESADWSFEQFILDQNHLCTVAVNTQKRDFPQSTPLFVVQPSQLIHFLETFHGR</sequence>
<dbReference type="Pfam" id="PF22624">
    <property type="entry name" value="AASDHPPT_N"/>
    <property type="match status" value="1"/>
</dbReference>
<dbReference type="InterPro" id="IPR008278">
    <property type="entry name" value="4-PPantetheinyl_Trfase_dom"/>
</dbReference>
<dbReference type="EC" id="2.7.8.7" evidence="1"/>
<evidence type="ECO:0000259" key="3">
    <source>
        <dbReference type="Pfam" id="PF01648"/>
    </source>
</evidence>
<proteinExistence type="predicted"/>
<dbReference type="PANTHER" id="PTHR12215:SF10">
    <property type="entry name" value="L-AMINOADIPATE-SEMIALDEHYDE DEHYDROGENASE-PHOSPHOPANTETHEINYL TRANSFERASE"/>
    <property type="match status" value="1"/>
</dbReference>
<dbReference type="GO" id="GO:0016740">
    <property type="term" value="F:transferase activity"/>
    <property type="evidence" value="ECO:0007669"/>
    <property type="project" value="UniProtKB-KW"/>
</dbReference>
<dbReference type="InterPro" id="IPR050559">
    <property type="entry name" value="P-Pant_transferase_sf"/>
</dbReference>
<evidence type="ECO:0000259" key="4">
    <source>
        <dbReference type="Pfam" id="PF22624"/>
    </source>
</evidence>
<dbReference type="SUPFAM" id="SSF56214">
    <property type="entry name" value="4'-phosphopantetheinyl transferase"/>
    <property type="match status" value="2"/>
</dbReference>
<evidence type="ECO:0000256" key="1">
    <source>
        <dbReference type="ARBA" id="ARBA00013172"/>
    </source>
</evidence>
<dbReference type="Pfam" id="PF01648">
    <property type="entry name" value="ACPS"/>
    <property type="match status" value="1"/>
</dbReference>
<reference evidence="5 6" key="1">
    <citation type="journal article" date="2022" name="bioRxiv">
        <title>Genomics of Preaxostyla Flagellates Illuminates Evolutionary Transitions and the Path Towards Mitochondrial Loss.</title>
        <authorList>
            <person name="Novak L.V.F."/>
            <person name="Treitli S.C."/>
            <person name="Pyrih J."/>
            <person name="Halakuc P."/>
            <person name="Pipaliya S.V."/>
            <person name="Vacek V."/>
            <person name="Brzon O."/>
            <person name="Soukal P."/>
            <person name="Eme L."/>
            <person name="Dacks J.B."/>
            <person name="Karnkowska A."/>
            <person name="Elias M."/>
            <person name="Hampl V."/>
        </authorList>
    </citation>
    <scope>NUCLEOTIDE SEQUENCE [LARGE SCALE GENOMIC DNA]</scope>
    <source>
        <strain evidence="5">NAU3</strain>
        <tissue evidence="5">Gut</tissue>
    </source>
</reference>
<gene>
    <name evidence="5" type="ORF">BLNAU_5612</name>
</gene>
<feature type="domain" description="4'-phosphopantetheinyl transferase N-terminal" evidence="4">
    <location>
        <begin position="30"/>
        <end position="132"/>
    </location>
</feature>
<keyword evidence="2 5" id="KW-0808">Transferase</keyword>
<name>A0ABQ9Y6I1_9EUKA</name>
<organism evidence="5 6">
    <name type="scientific">Blattamonas nauphoetae</name>
    <dbReference type="NCBI Taxonomy" id="2049346"/>
    <lineage>
        <taxon>Eukaryota</taxon>
        <taxon>Metamonada</taxon>
        <taxon>Preaxostyla</taxon>
        <taxon>Oxymonadida</taxon>
        <taxon>Blattamonas</taxon>
    </lineage>
</organism>
<evidence type="ECO:0000313" key="5">
    <source>
        <dbReference type="EMBL" id="KAK2959303.1"/>
    </source>
</evidence>
<dbReference type="InterPro" id="IPR055066">
    <property type="entry name" value="AASDHPPT_N"/>
</dbReference>